<evidence type="ECO:0000313" key="1">
    <source>
        <dbReference type="EMBL" id="MBP2436677.1"/>
    </source>
</evidence>
<dbReference type="EMBL" id="JAGIOL010000001">
    <property type="protein sequence ID" value="MBP2436677.1"/>
    <property type="molecule type" value="Genomic_DNA"/>
</dbReference>
<reference evidence="1 2" key="1">
    <citation type="submission" date="2021-03" db="EMBL/GenBank/DDBJ databases">
        <title>Sequencing the genomes of 1000 actinobacteria strains.</title>
        <authorList>
            <person name="Klenk H.-P."/>
        </authorList>
    </citation>
    <scope>NUCLEOTIDE SEQUENCE [LARGE SCALE GENOMIC DNA]</scope>
    <source>
        <strain evidence="1 2">DSM 24221</strain>
    </source>
</reference>
<gene>
    <name evidence="1" type="ORF">JOF34_001263</name>
</gene>
<comment type="caution">
    <text evidence="1">The sequence shown here is derived from an EMBL/GenBank/DDBJ whole genome shotgun (WGS) entry which is preliminary data.</text>
</comment>
<dbReference type="Proteomes" id="UP001519362">
    <property type="component" value="Unassembled WGS sequence"/>
</dbReference>
<proteinExistence type="predicted"/>
<protein>
    <submittedName>
        <fullName evidence="1">Uncharacterized protein</fullName>
    </submittedName>
</protein>
<dbReference type="RefSeq" id="WP_165135809.1">
    <property type="nucleotide sequence ID" value="NZ_CP049253.1"/>
</dbReference>
<sequence>MVSLLVDSDTLEVQLAPFERVLARRKEPLRIDRASIVKVQLTEDPFTWLRGVRAPGTHVPGRLAFGTWKSVFGDDFAAIRTGRPGVVIDLDAGGEFERVVLATRHGVALVKALQRDDEPEQGGSAVAD</sequence>
<keyword evidence="2" id="KW-1185">Reference proteome</keyword>
<name>A0ABS4ZHC1_9MICO</name>
<organism evidence="1 2">
    <name type="scientific">Microbacterium amylolyticum</name>
    <dbReference type="NCBI Taxonomy" id="936337"/>
    <lineage>
        <taxon>Bacteria</taxon>
        <taxon>Bacillati</taxon>
        <taxon>Actinomycetota</taxon>
        <taxon>Actinomycetes</taxon>
        <taxon>Micrococcales</taxon>
        <taxon>Microbacteriaceae</taxon>
        <taxon>Microbacterium</taxon>
    </lineage>
</organism>
<evidence type="ECO:0000313" key="2">
    <source>
        <dbReference type="Proteomes" id="UP001519362"/>
    </source>
</evidence>
<accession>A0ABS4ZHC1</accession>